<dbReference type="PANTHER" id="PTHR34944:SF2">
    <property type="entry name" value="MITOCHONDRIAL IMPORT RECEPTOR SUBUNIT TOM7"/>
    <property type="match status" value="1"/>
</dbReference>
<dbReference type="InterPro" id="IPR012621">
    <property type="entry name" value="Tom7"/>
</dbReference>
<dbReference type="GeneID" id="110687939"/>
<keyword evidence="6" id="KW-0653">Protein transport</keyword>
<name>A0A803KQL6_CHEQI</name>
<dbReference type="Gramene" id="AUR62001322-RA">
    <property type="protein sequence ID" value="AUR62001322-RA:cds"/>
    <property type="gene ID" value="AUR62001322"/>
</dbReference>
<keyword evidence="9" id="KW-0472">Membrane</keyword>
<protein>
    <recommendedName>
        <fullName evidence="12">Mitochondrial import receptor subunit TOM7-1</fullName>
    </recommendedName>
</protein>
<evidence type="ECO:0000256" key="3">
    <source>
        <dbReference type="ARBA" id="ARBA00022448"/>
    </source>
</evidence>
<dbReference type="GO" id="GO:0005742">
    <property type="term" value="C:mitochondrial outer membrane translocase complex"/>
    <property type="evidence" value="ECO:0007669"/>
    <property type="project" value="InterPro"/>
</dbReference>
<evidence type="ECO:0000256" key="7">
    <source>
        <dbReference type="ARBA" id="ARBA00022989"/>
    </source>
</evidence>
<keyword evidence="8" id="KW-0496">Mitochondrion</keyword>
<proteinExistence type="inferred from homology"/>
<dbReference type="OMA" id="EWSTWAV"/>
<evidence type="ECO:0000256" key="4">
    <source>
        <dbReference type="ARBA" id="ARBA00022692"/>
    </source>
</evidence>
<evidence type="ECO:0000313" key="10">
    <source>
        <dbReference type="EnsemblPlants" id="AUR62001322-RA:cds"/>
    </source>
</evidence>
<reference evidence="10" key="2">
    <citation type="submission" date="2021-03" db="UniProtKB">
        <authorList>
            <consortium name="EnsemblPlants"/>
        </authorList>
    </citation>
    <scope>IDENTIFICATION</scope>
</reference>
<dbReference type="EnsemblPlants" id="AUR62001322-RA">
    <property type="protein sequence ID" value="AUR62001322-RA:cds"/>
    <property type="gene ID" value="AUR62001322"/>
</dbReference>
<dbReference type="KEGG" id="cqi:110687939"/>
<organism evidence="10 11">
    <name type="scientific">Chenopodium quinoa</name>
    <name type="common">Quinoa</name>
    <dbReference type="NCBI Taxonomy" id="63459"/>
    <lineage>
        <taxon>Eukaryota</taxon>
        <taxon>Viridiplantae</taxon>
        <taxon>Streptophyta</taxon>
        <taxon>Embryophyta</taxon>
        <taxon>Tracheophyta</taxon>
        <taxon>Spermatophyta</taxon>
        <taxon>Magnoliopsida</taxon>
        <taxon>eudicotyledons</taxon>
        <taxon>Gunneridae</taxon>
        <taxon>Pentapetalae</taxon>
        <taxon>Caryophyllales</taxon>
        <taxon>Chenopodiaceae</taxon>
        <taxon>Chenopodioideae</taxon>
        <taxon>Atripliceae</taxon>
        <taxon>Chenopodium</taxon>
    </lineage>
</organism>
<evidence type="ECO:0000256" key="9">
    <source>
        <dbReference type="ARBA" id="ARBA00023136"/>
    </source>
</evidence>
<evidence type="ECO:0008006" key="12">
    <source>
        <dbReference type="Google" id="ProtNLM"/>
    </source>
</evidence>
<evidence type="ECO:0000313" key="11">
    <source>
        <dbReference type="Proteomes" id="UP000596660"/>
    </source>
</evidence>
<comment type="subcellular location">
    <subcellularLocation>
        <location evidence="1">Mitochondrion outer membrane</location>
        <topology evidence="1">Single-pass membrane protein</topology>
    </subcellularLocation>
</comment>
<keyword evidence="4" id="KW-0812">Transmembrane</keyword>
<comment type="similarity">
    <text evidence="2">Belongs to the Tom7 family.</text>
</comment>
<evidence type="ECO:0000256" key="2">
    <source>
        <dbReference type="ARBA" id="ARBA00010917"/>
    </source>
</evidence>
<accession>A0A803KQL6</accession>
<reference evidence="10" key="1">
    <citation type="journal article" date="2017" name="Nature">
        <title>The genome of Chenopodium quinoa.</title>
        <authorList>
            <person name="Jarvis D.E."/>
            <person name="Ho Y.S."/>
            <person name="Lightfoot D.J."/>
            <person name="Schmoeckel S.M."/>
            <person name="Li B."/>
            <person name="Borm T.J.A."/>
            <person name="Ohyanagi H."/>
            <person name="Mineta K."/>
            <person name="Michell C.T."/>
            <person name="Saber N."/>
            <person name="Kharbatia N.M."/>
            <person name="Rupper R.R."/>
            <person name="Sharp A.R."/>
            <person name="Dally N."/>
            <person name="Boughton B.A."/>
            <person name="Woo Y.H."/>
            <person name="Gao G."/>
            <person name="Schijlen E.G.W.M."/>
            <person name="Guo X."/>
            <person name="Momin A.A."/>
            <person name="Negrao S."/>
            <person name="Al-Babili S."/>
            <person name="Gehring C."/>
            <person name="Roessner U."/>
            <person name="Jung C."/>
            <person name="Murphy K."/>
            <person name="Arold S.T."/>
            <person name="Gojobori T."/>
            <person name="van der Linden C.G."/>
            <person name="van Loo E.N."/>
            <person name="Jellen E.N."/>
            <person name="Maughan P.J."/>
            <person name="Tester M."/>
        </authorList>
    </citation>
    <scope>NUCLEOTIDE SEQUENCE [LARGE SCALE GENOMIC DNA]</scope>
    <source>
        <strain evidence="10">cv. PI 614886</strain>
    </source>
</reference>
<keyword evidence="5" id="KW-1000">Mitochondrion outer membrane</keyword>
<dbReference type="RefSeq" id="XP_021720281.1">
    <property type="nucleotide sequence ID" value="XM_021864589.1"/>
</dbReference>
<gene>
    <name evidence="10" type="primary">LOC110687939</name>
</gene>
<keyword evidence="3" id="KW-0813">Transport</keyword>
<evidence type="ECO:0000256" key="5">
    <source>
        <dbReference type="ARBA" id="ARBA00022787"/>
    </source>
</evidence>
<evidence type="ECO:0000256" key="1">
    <source>
        <dbReference type="ARBA" id="ARBA00004572"/>
    </source>
</evidence>
<dbReference type="GO" id="GO:0030150">
    <property type="term" value="P:protein import into mitochondrial matrix"/>
    <property type="evidence" value="ECO:0007669"/>
    <property type="project" value="InterPro"/>
</dbReference>
<evidence type="ECO:0000256" key="8">
    <source>
        <dbReference type="ARBA" id="ARBA00023128"/>
    </source>
</evidence>
<dbReference type="SMR" id="A0A803KQL6"/>
<sequence>MAIPKGKGRKARAEEEACKTLKCFQEWTNWSLKKAKVVTHYGLIPLIIYIGMNSEPKPTLSQLLSPF</sequence>
<dbReference type="PANTHER" id="PTHR34944">
    <property type="entry name" value="MITOCHONDRIAL IMPORT RECEPTOR SUBUNIT TOM7"/>
    <property type="match status" value="1"/>
</dbReference>
<keyword evidence="11" id="KW-1185">Reference proteome</keyword>
<dbReference type="Pfam" id="PF08038">
    <property type="entry name" value="Tom7"/>
    <property type="match status" value="1"/>
</dbReference>
<dbReference type="AlphaFoldDB" id="A0A803KQL6"/>
<evidence type="ECO:0000256" key="6">
    <source>
        <dbReference type="ARBA" id="ARBA00022927"/>
    </source>
</evidence>
<keyword evidence="7" id="KW-1133">Transmembrane helix</keyword>
<dbReference type="OrthoDB" id="284357at2759"/>
<dbReference type="Proteomes" id="UP000596660">
    <property type="component" value="Unplaced"/>
</dbReference>